<name>A0A2U3LIV2_9FIRM</name>
<evidence type="ECO:0000313" key="2">
    <source>
        <dbReference type="Proteomes" id="UP000238916"/>
    </source>
</evidence>
<reference evidence="2" key="1">
    <citation type="submission" date="2018-02" db="EMBL/GenBank/DDBJ databases">
        <authorList>
            <person name="Hausmann B."/>
        </authorList>
    </citation>
    <scope>NUCLEOTIDE SEQUENCE [LARGE SCALE GENOMIC DNA]</scope>
    <source>
        <strain evidence="2">Peat soil MAG SbF1</strain>
    </source>
</reference>
<gene>
    <name evidence="1" type="ORF">SBF1_5340004</name>
</gene>
<protein>
    <submittedName>
        <fullName evidence="1">Uncharacterized protein</fullName>
    </submittedName>
</protein>
<dbReference type="AlphaFoldDB" id="A0A2U3LIV2"/>
<organism evidence="1 2">
    <name type="scientific">Candidatus Desulfosporosinus infrequens</name>
    <dbReference type="NCBI Taxonomy" id="2043169"/>
    <lineage>
        <taxon>Bacteria</taxon>
        <taxon>Bacillati</taxon>
        <taxon>Bacillota</taxon>
        <taxon>Clostridia</taxon>
        <taxon>Eubacteriales</taxon>
        <taxon>Desulfitobacteriaceae</taxon>
        <taxon>Desulfosporosinus</taxon>
    </lineage>
</organism>
<accession>A0A2U3LIV2</accession>
<proteinExistence type="predicted"/>
<sequence length="54" mass="6045">MCDEHSYVSLTGKVSNRQLSVEEDYLVDSLKKLSEIIHKNGCSSKGLYTNPRNG</sequence>
<evidence type="ECO:0000313" key="1">
    <source>
        <dbReference type="EMBL" id="SPF51746.1"/>
    </source>
</evidence>
<dbReference type="Proteomes" id="UP000238916">
    <property type="component" value="Unassembled WGS sequence"/>
</dbReference>
<dbReference type="EMBL" id="OMOF01000484">
    <property type="protein sequence ID" value="SPF51746.1"/>
    <property type="molecule type" value="Genomic_DNA"/>
</dbReference>